<proteinExistence type="predicted"/>
<evidence type="ECO:0000313" key="3">
    <source>
        <dbReference type="Proteomes" id="UP000199169"/>
    </source>
</evidence>
<organism evidence="2 3">
    <name type="scientific">Candidatus Accumulibacter aalborgensis</name>
    <dbReference type="NCBI Taxonomy" id="1860102"/>
    <lineage>
        <taxon>Bacteria</taxon>
        <taxon>Pseudomonadati</taxon>
        <taxon>Pseudomonadota</taxon>
        <taxon>Betaproteobacteria</taxon>
        <taxon>Candidatus Accumulibacter</taxon>
    </lineage>
</organism>
<keyword evidence="1" id="KW-0732">Signal</keyword>
<dbReference type="STRING" id="1860102.ACCAA_370014"/>
<sequence>MITTAHRSPGWTGTATVCLALVVWATPALAEQVGCVTTEWKLVGANHRVCVESFADPKVPGVTCHVSQAKTGGVSGSFGLAQDPSQFSLACRQTGPITLPAKLAKEATVFSEDTSVLFKETRVVRMWDEANKTLIYLAISRKLIDGAPANSISTVPVMPWGGR</sequence>
<gene>
    <name evidence="2" type="primary">creA</name>
    <name evidence="2" type="ORF">ACCAA_370014</name>
</gene>
<keyword evidence="3" id="KW-1185">Reference proteome</keyword>
<reference evidence="2 3" key="1">
    <citation type="submission" date="2016-06" db="EMBL/GenBank/DDBJ databases">
        <authorList>
            <person name="Kjaerup R.B."/>
            <person name="Dalgaard T.S."/>
            <person name="Juul-Madsen H.R."/>
        </authorList>
    </citation>
    <scope>NUCLEOTIDE SEQUENCE [LARGE SCALE GENOMIC DNA]</scope>
    <source>
        <strain evidence="2">3</strain>
    </source>
</reference>
<dbReference type="Proteomes" id="UP000199169">
    <property type="component" value="Unassembled WGS sequence"/>
</dbReference>
<dbReference type="PANTHER" id="PTHR37952:SF2">
    <property type="entry name" value="PROTEIN CREA"/>
    <property type="match status" value="1"/>
</dbReference>
<evidence type="ECO:0000313" key="2">
    <source>
        <dbReference type="EMBL" id="SBT06918.1"/>
    </source>
</evidence>
<protein>
    <submittedName>
        <fullName evidence="2">Protein CreA</fullName>
    </submittedName>
</protein>
<dbReference type="InterPro" id="IPR010292">
    <property type="entry name" value="Uncharacterised_CreA"/>
</dbReference>
<dbReference type="RefSeq" id="WP_186407415.1">
    <property type="nucleotide sequence ID" value="NZ_FLQX01000113.1"/>
</dbReference>
<dbReference type="EMBL" id="FLQX01000113">
    <property type="protein sequence ID" value="SBT06918.1"/>
    <property type="molecule type" value="Genomic_DNA"/>
</dbReference>
<feature type="signal peptide" evidence="1">
    <location>
        <begin position="1"/>
        <end position="30"/>
    </location>
</feature>
<dbReference type="Pfam" id="PF05981">
    <property type="entry name" value="CreA"/>
    <property type="match status" value="1"/>
</dbReference>
<dbReference type="GO" id="GO:0005829">
    <property type="term" value="C:cytosol"/>
    <property type="evidence" value="ECO:0007669"/>
    <property type="project" value="TreeGrafter"/>
</dbReference>
<feature type="chain" id="PRO_5008381690" evidence="1">
    <location>
        <begin position="31"/>
        <end position="163"/>
    </location>
</feature>
<dbReference type="PANTHER" id="PTHR37952">
    <property type="match status" value="1"/>
</dbReference>
<evidence type="ECO:0000256" key="1">
    <source>
        <dbReference type="SAM" id="SignalP"/>
    </source>
</evidence>
<dbReference type="PIRSF" id="PIRSF003174">
    <property type="entry name" value="CreA"/>
    <property type="match status" value="1"/>
</dbReference>
<accession>A0A1A8XSL0</accession>
<dbReference type="AlphaFoldDB" id="A0A1A8XSL0"/>
<name>A0A1A8XSL0_9PROT</name>